<evidence type="ECO:0000259" key="12">
    <source>
        <dbReference type="Pfam" id="PF14845"/>
    </source>
</evidence>
<keyword evidence="5" id="KW-0325">Glycoprotein</keyword>
<dbReference type="EMBL" id="KB631654">
    <property type="protein sequence ID" value="ERL85065.1"/>
    <property type="molecule type" value="Genomic_DNA"/>
</dbReference>
<dbReference type="SUPFAM" id="SSF55545">
    <property type="entry name" value="beta-N-acetylhexosaminidase-like domain"/>
    <property type="match status" value="1"/>
</dbReference>
<evidence type="ECO:0000256" key="1">
    <source>
        <dbReference type="ARBA" id="ARBA00001231"/>
    </source>
</evidence>
<dbReference type="SUPFAM" id="SSF51445">
    <property type="entry name" value="(Trans)glycosidases"/>
    <property type="match status" value="1"/>
</dbReference>
<gene>
    <name evidence="13" type="ORF">D910_02488</name>
</gene>
<evidence type="ECO:0000256" key="7">
    <source>
        <dbReference type="PIRNR" id="PIRNR001093"/>
    </source>
</evidence>
<dbReference type="GO" id="GO:0016020">
    <property type="term" value="C:membrane"/>
    <property type="evidence" value="ECO:0007669"/>
    <property type="project" value="TreeGrafter"/>
</dbReference>
<dbReference type="FunFam" id="3.20.20.80:FF:000063">
    <property type="entry name" value="Beta-hexosaminidase"/>
    <property type="match status" value="1"/>
</dbReference>
<feature type="disulfide bond" evidence="9">
    <location>
        <begin position="531"/>
        <end position="549"/>
    </location>
</feature>
<reference evidence="13 14" key="1">
    <citation type="journal article" date="2013" name="Genome Biol.">
        <title>Draft genome of the mountain pine beetle, Dendroctonus ponderosae Hopkins, a major forest pest.</title>
        <authorList>
            <person name="Keeling C.I."/>
            <person name="Yuen M.M."/>
            <person name="Liao N.Y."/>
            <person name="Docking T.R."/>
            <person name="Chan S.K."/>
            <person name="Taylor G.A."/>
            <person name="Palmquist D.L."/>
            <person name="Jackman S.D."/>
            <person name="Nguyen A."/>
            <person name="Li M."/>
            <person name="Henderson H."/>
            <person name="Janes J.K."/>
            <person name="Zhao Y."/>
            <person name="Pandoh P."/>
            <person name="Moore R."/>
            <person name="Sperling F.A."/>
            <person name="Huber D.P."/>
            <person name="Birol I."/>
            <person name="Jones S.J."/>
            <person name="Bohlmann J."/>
        </authorList>
    </citation>
    <scope>NUCLEOTIDE SEQUENCE</scope>
</reference>
<dbReference type="GO" id="GO:0005764">
    <property type="term" value="C:lysosome"/>
    <property type="evidence" value="ECO:0007669"/>
    <property type="project" value="TreeGrafter"/>
</dbReference>
<evidence type="ECO:0000256" key="3">
    <source>
        <dbReference type="ARBA" id="ARBA00022729"/>
    </source>
</evidence>
<feature type="domain" description="Glycoside hydrolase family 20 catalytic" evidence="11">
    <location>
        <begin position="185"/>
        <end position="511"/>
    </location>
</feature>
<evidence type="ECO:0000256" key="6">
    <source>
        <dbReference type="ARBA" id="ARBA00023295"/>
    </source>
</evidence>
<proteinExistence type="inferred from homology"/>
<dbReference type="InterPro" id="IPR025705">
    <property type="entry name" value="Beta_hexosaminidase_sua/sub"/>
</dbReference>
<feature type="domain" description="Beta-hexosaminidase eukaryotic type N-terminal" evidence="12">
    <location>
        <begin position="34"/>
        <end position="162"/>
    </location>
</feature>
<dbReference type="InterPro" id="IPR017853">
    <property type="entry name" value="GH"/>
</dbReference>
<dbReference type="InterPro" id="IPR015883">
    <property type="entry name" value="Glyco_hydro_20_cat"/>
</dbReference>
<dbReference type="GO" id="GO:0005975">
    <property type="term" value="P:carbohydrate metabolic process"/>
    <property type="evidence" value="ECO:0007669"/>
    <property type="project" value="InterPro"/>
</dbReference>
<feature type="signal peptide" evidence="10">
    <location>
        <begin position="1"/>
        <end position="18"/>
    </location>
</feature>
<sequence length="550" mass="62494">MKGFALLIFALGSICVEAYIVNPGPKYVATKGAVWPKPQEQELFETFFTINPAAFKFVVDSSTCNILYNAVRRYEEIISNQRLSKLKKKQSKHIVAAPDDDDRYLGQIDQVQISLNEICDDTSYPAFQADESYSLNIAIEESTITARTVWGVLRGLETFSQLLYTGEDGSSTRVNATKIRDFPRFPVRGLLLDTSRHFIHLAQIYQLLDAMAYNKLNVFHWHIVDDQSFPYVSMKFPELRHAIGVFCFAELGAYNSVEFVYAPDDIKAVIEYARQRGVRVIPEFDTPGHTRSWGVSHPELLTPCDDIEEGSFGPMDPTKDSTYSFIKELFSELRALFIDPFIHLGGDEVDFDCWELDASISSFMTRENIRNYSGLEGYYIQKVIDIADELNFNSIVWEEVFNNGVKLPNETIVHVWRDWEGNYWNDTMRSVTKAGKKALLSACWYLDHLSTGGDWEKFYQCEPTNFGGTPEQVSLLLGGEACMWSEVVNDYNVVQRIFPRASAPAEKLWSAYDAAEPDLDEVARRLEEHVCRMNARGIPAQPPTAAGFCL</sequence>
<evidence type="ECO:0000256" key="5">
    <source>
        <dbReference type="ARBA" id="ARBA00023180"/>
    </source>
</evidence>
<dbReference type="AlphaFoldDB" id="U4U517"/>
<evidence type="ECO:0000256" key="10">
    <source>
        <dbReference type="SAM" id="SignalP"/>
    </source>
</evidence>
<dbReference type="Proteomes" id="UP000030742">
    <property type="component" value="Unassembled WGS sequence"/>
</dbReference>
<name>U4U517_DENPD</name>
<dbReference type="Gene3D" id="3.30.379.10">
    <property type="entry name" value="Chitobiase/beta-hexosaminidase domain 2-like"/>
    <property type="match status" value="1"/>
</dbReference>
<evidence type="ECO:0000313" key="13">
    <source>
        <dbReference type="EMBL" id="ERL85065.1"/>
    </source>
</evidence>
<dbReference type="Gene3D" id="3.20.20.80">
    <property type="entry name" value="Glycosidases"/>
    <property type="match status" value="1"/>
</dbReference>
<comment type="catalytic activity">
    <reaction evidence="1 7">
        <text>Hydrolysis of terminal non-reducing N-acetyl-D-hexosamine residues in N-acetyl-beta-D-hexosaminides.</text>
        <dbReference type="EC" id="3.2.1.52"/>
    </reaction>
</comment>
<organism evidence="13 14">
    <name type="scientific">Dendroctonus ponderosae</name>
    <name type="common">Mountain pine beetle</name>
    <dbReference type="NCBI Taxonomy" id="77166"/>
    <lineage>
        <taxon>Eukaryota</taxon>
        <taxon>Metazoa</taxon>
        <taxon>Ecdysozoa</taxon>
        <taxon>Arthropoda</taxon>
        <taxon>Hexapoda</taxon>
        <taxon>Insecta</taxon>
        <taxon>Pterygota</taxon>
        <taxon>Neoptera</taxon>
        <taxon>Endopterygota</taxon>
        <taxon>Coleoptera</taxon>
        <taxon>Polyphaga</taxon>
        <taxon>Cucujiformia</taxon>
        <taxon>Curculionidae</taxon>
        <taxon>Scolytinae</taxon>
        <taxon>Dendroctonus</taxon>
    </lineage>
</organism>
<evidence type="ECO:0000313" key="14">
    <source>
        <dbReference type="Proteomes" id="UP000030742"/>
    </source>
</evidence>
<dbReference type="Pfam" id="PF14845">
    <property type="entry name" value="Glycohydro_20b2"/>
    <property type="match status" value="1"/>
</dbReference>
<evidence type="ECO:0000256" key="9">
    <source>
        <dbReference type="PIRSR" id="PIRSR001093-2"/>
    </source>
</evidence>
<comment type="similarity">
    <text evidence="2 7">Belongs to the glycosyl hydrolase 20 family.</text>
</comment>
<keyword evidence="6 7" id="KW-0326">Glycosidase</keyword>
<dbReference type="CDD" id="cd06562">
    <property type="entry name" value="GH20_HexA_HexB-like"/>
    <property type="match status" value="1"/>
</dbReference>
<feature type="disulfide bond" evidence="9">
    <location>
        <begin position="304"/>
        <end position="353"/>
    </location>
</feature>
<evidence type="ECO:0000256" key="4">
    <source>
        <dbReference type="ARBA" id="ARBA00022801"/>
    </source>
</evidence>
<keyword evidence="3 10" id="KW-0732">Signal</keyword>
<dbReference type="PANTHER" id="PTHR22600">
    <property type="entry name" value="BETA-HEXOSAMINIDASE"/>
    <property type="match status" value="1"/>
</dbReference>
<keyword evidence="9" id="KW-1015">Disulfide bond</keyword>
<protein>
    <recommendedName>
        <fullName evidence="7">Beta-hexosaminidase</fullName>
        <ecNumber evidence="7">3.2.1.52</ecNumber>
    </recommendedName>
</protein>
<dbReference type="GO" id="GO:0006689">
    <property type="term" value="P:ganglioside catabolic process"/>
    <property type="evidence" value="ECO:0007669"/>
    <property type="project" value="TreeGrafter"/>
</dbReference>
<dbReference type="STRING" id="77166.U4U517"/>
<dbReference type="GO" id="GO:0030203">
    <property type="term" value="P:glycosaminoglycan metabolic process"/>
    <property type="evidence" value="ECO:0007669"/>
    <property type="project" value="TreeGrafter"/>
</dbReference>
<dbReference type="PRINTS" id="PR00738">
    <property type="entry name" value="GLHYDRLASE20"/>
</dbReference>
<dbReference type="InterPro" id="IPR029018">
    <property type="entry name" value="Hex-like_dom2"/>
</dbReference>
<dbReference type="PANTHER" id="PTHR22600:SF21">
    <property type="entry name" value="BETA-HEXOSAMINIDASE A"/>
    <property type="match status" value="1"/>
</dbReference>
<dbReference type="InterPro" id="IPR029019">
    <property type="entry name" value="HEX_eukaryotic_N"/>
</dbReference>
<dbReference type="PIRSF" id="PIRSF001093">
    <property type="entry name" value="B-hxosamndse_ab_euk"/>
    <property type="match status" value="1"/>
</dbReference>
<dbReference type="Pfam" id="PF00728">
    <property type="entry name" value="Glyco_hydro_20"/>
    <property type="match status" value="1"/>
</dbReference>
<keyword evidence="4 7" id="KW-0378">Hydrolase</keyword>
<evidence type="ECO:0000259" key="11">
    <source>
        <dbReference type="Pfam" id="PF00728"/>
    </source>
</evidence>
<evidence type="ECO:0000256" key="8">
    <source>
        <dbReference type="PIRSR" id="PIRSR001093-1"/>
    </source>
</evidence>
<accession>U4U517</accession>
<feature type="active site" description="Proton donor" evidence="8">
    <location>
        <position position="348"/>
    </location>
</feature>
<dbReference type="OrthoDB" id="428480at2759"/>
<feature type="disulfide bond" evidence="9">
    <location>
        <begin position="64"/>
        <end position="119"/>
    </location>
</feature>
<feature type="chain" id="PRO_5004656324" description="Beta-hexosaminidase" evidence="10">
    <location>
        <begin position="19"/>
        <end position="550"/>
    </location>
</feature>
<dbReference type="EC" id="3.2.1.52" evidence="7"/>
<dbReference type="GO" id="GO:0004563">
    <property type="term" value="F:beta-N-acetylhexosaminidase activity"/>
    <property type="evidence" value="ECO:0007669"/>
    <property type="project" value="UniProtKB-EC"/>
</dbReference>
<evidence type="ECO:0000256" key="2">
    <source>
        <dbReference type="ARBA" id="ARBA00006285"/>
    </source>
</evidence>